<accession>A0A1M5MF28</accession>
<dbReference type="PANTHER" id="PTHR33434:SF2">
    <property type="entry name" value="FATTY ACID-BINDING PROTEIN TM_1468"/>
    <property type="match status" value="1"/>
</dbReference>
<dbReference type="Proteomes" id="UP000243255">
    <property type="component" value="Unassembled WGS sequence"/>
</dbReference>
<dbReference type="NCBIfam" id="TIGR00762">
    <property type="entry name" value="DegV"/>
    <property type="match status" value="1"/>
</dbReference>
<dbReference type="PROSITE" id="PS51482">
    <property type="entry name" value="DEGV"/>
    <property type="match status" value="1"/>
</dbReference>
<protein>
    <submittedName>
        <fullName evidence="2">EDD domain protein, DegV family</fullName>
    </submittedName>
</protein>
<proteinExistence type="predicted"/>
<reference evidence="3" key="1">
    <citation type="submission" date="2016-11" db="EMBL/GenBank/DDBJ databases">
        <authorList>
            <person name="Varghese N."/>
            <person name="Submissions S."/>
        </authorList>
    </citation>
    <scope>NUCLEOTIDE SEQUENCE [LARGE SCALE GENOMIC DNA]</scope>
    <source>
        <strain evidence="3">DSM 2635</strain>
    </source>
</reference>
<dbReference type="Gene3D" id="3.40.50.10170">
    <property type="match status" value="1"/>
</dbReference>
<dbReference type="InterPro" id="IPR043168">
    <property type="entry name" value="DegV_C"/>
</dbReference>
<dbReference type="PANTHER" id="PTHR33434">
    <property type="entry name" value="DEGV DOMAIN-CONTAINING PROTEIN DR_1986-RELATED"/>
    <property type="match status" value="1"/>
</dbReference>
<dbReference type="Gene3D" id="3.30.1180.10">
    <property type="match status" value="1"/>
</dbReference>
<dbReference type="RefSeq" id="WP_073124723.1">
    <property type="nucleotide sequence ID" value="NZ_BAABCH010000024.1"/>
</dbReference>
<evidence type="ECO:0000313" key="3">
    <source>
        <dbReference type="Proteomes" id="UP000243255"/>
    </source>
</evidence>
<dbReference type="AlphaFoldDB" id="A0A1M5MF28"/>
<name>A0A1M5MF28_9FIRM</name>
<dbReference type="SUPFAM" id="SSF82549">
    <property type="entry name" value="DAK1/DegV-like"/>
    <property type="match status" value="1"/>
</dbReference>
<dbReference type="InterPro" id="IPR050270">
    <property type="entry name" value="DegV_domain_contain"/>
</dbReference>
<evidence type="ECO:0000313" key="2">
    <source>
        <dbReference type="EMBL" id="SHG75968.1"/>
    </source>
</evidence>
<dbReference type="InterPro" id="IPR003797">
    <property type="entry name" value="DegV"/>
</dbReference>
<keyword evidence="1" id="KW-0446">Lipid-binding</keyword>
<dbReference type="EMBL" id="FQWX01000007">
    <property type="protein sequence ID" value="SHG75968.1"/>
    <property type="molecule type" value="Genomic_DNA"/>
</dbReference>
<sequence length="280" mass="30917">MSRIKLITDSACDLPKDIIEKLNINIIPLNVSFGEETFVSGKDIDNKTFYQKMEKYDDLPKTSCPSPDKFIESFKCEEDSVLVLCLSSKLSGTYNSAVLAKNILEKEGYDKRIEIIDTMSGSVGQGHLVYEAAKLVADQKSIDDVVEIIEKFKENAAFFGTLETLENAIKGGRINPLAGKIINTLNLKAIIHITDGVVKPIDKARGEGNSLKKVIKLVGDKITKEETKTLFIGHANCEEKGLKVKQIMESQYRFKDIILCEIGSVMGTYTAKGAILISSL</sequence>
<keyword evidence="3" id="KW-1185">Reference proteome</keyword>
<organism evidence="2 3">
    <name type="scientific">Asaccharospora irregularis DSM 2635</name>
    <dbReference type="NCBI Taxonomy" id="1121321"/>
    <lineage>
        <taxon>Bacteria</taxon>
        <taxon>Bacillati</taxon>
        <taxon>Bacillota</taxon>
        <taxon>Clostridia</taxon>
        <taxon>Peptostreptococcales</taxon>
        <taxon>Peptostreptococcaceae</taxon>
        <taxon>Asaccharospora</taxon>
    </lineage>
</organism>
<dbReference type="GO" id="GO:0008289">
    <property type="term" value="F:lipid binding"/>
    <property type="evidence" value="ECO:0007669"/>
    <property type="project" value="UniProtKB-KW"/>
</dbReference>
<dbReference type="Pfam" id="PF02645">
    <property type="entry name" value="DegV"/>
    <property type="match status" value="1"/>
</dbReference>
<dbReference type="OrthoDB" id="2138472at2"/>
<gene>
    <name evidence="2" type="ORF">SAMN04488530_1072</name>
</gene>
<dbReference type="STRING" id="1121321.SAMN04488530_1072"/>
<evidence type="ECO:0000256" key="1">
    <source>
        <dbReference type="ARBA" id="ARBA00023121"/>
    </source>
</evidence>